<organism evidence="1 2">
    <name type="scientific">Alternaria dauci</name>
    <dbReference type="NCBI Taxonomy" id="48095"/>
    <lineage>
        <taxon>Eukaryota</taxon>
        <taxon>Fungi</taxon>
        <taxon>Dikarya</taxon>
        <taxon>Ascomycota</taxon>
        <taxon>Pezizomycotina</taxon>
        <taxon>Dothideomycetes</taxon>
        <taxon>Pleosporomycetidae</taxon>
        <taxon>Pleosporales</taxon>
        <taxon>Pleosporineae</taxon>
        <taxon>Pleosporaceae</taxon>
        <taxon>Alternaria</taxon>
        <taxon>Alternaria sect. Porri</taxon>
    </lineage>
</organism>
<keyword evidence="2" id="KW-1185">Reference proteome</keyword>
<name>A0ABR3UGB7_9PLEO</name>
<dbReference type="RefSeq" id="XP_069305826.1">
    <property type="nucleotide sequence ID" value="XM_069453256.1"/>
</dbReference>
<evidence type="ECO:0000313" key="2">
    <source>
        <dbReference type="Proteomes" id="UP001578633"/>
    </source>
</evidence>
<reference evidence="1 2" key="1">
    <citation type="submission" date="2024-09" db="EMBL/GenBank/DDBJ databases">
        <title>T2T genomes of carrot and Alternaria dauci and their utility for understanding host-pathogen interaction during carrot leaf blight disease.</title>
        <authorList>
            <person name="Liu W."/>
            <person name="Xu S."/>
            <person name="Ou C."/>
            <person name="Liu X."/>
            <person name="Zhuang F."/>
            <person name="Deng X.W."/>
        </authorList>
    </citation>
    <scope>NUCLEOTIDE SEQUENCE [LARGE SCALE GENOMIC DNA]</scope>
    <source>
        <strain evidence="1 2">A2016</strain>
    </source>
</reference>
<comment type="caution">
    <text evidence="1">The sequence shown here is derived from an EMBL/GenBank/DDBJ whole genome shotgun (WGS) entry which is preliminary data.</text>
</comment>
<sequence length="247" mass="27677">MDDSMTQRLMETVQLINTNLDTSPASWRDQLPAICNTIASFEITDTVPGEERKNWQLPLLSVFQRVAFADADNGVVQDLADWCLRQLVTLLQLYPDNVDILTLIGRNWLLRAQKALSSIARLERNSFSSDTSNFRLLTSTTRGLVEAEQRLHQAVYIEARGLLLPATDYLQRAIYVATEQGVVTGHLLSMAAEAFVSLGNIASVMANGRYFQQAIAYLRAARDTPNYFLSPHLEQYLDGYGPLYGDV</sequence>
<dbReference type="Proteomes" id="UP001578633">
    <property type="component" value="Chromosome 6"/>
</dbReference>
<accession>A0ABR3UGB7</accession>
<dbReference type="GeneID" id="96087380"/>
<dbReference type="EMBL" id="JBHGVX010000006">
    <property type="protein sequence ID" value="KAL1795242.1"/>
    <property type="molecule type" value="Genomic_DNA"/>
</dbReference>
<protein>
    <submittedName>
        <fullName evidence="1">Uncharacterized protein</fullName>
    </submittedName>
</protein>
<gene>
    <name evidence="1" type="ORF">ACET3X_007058</name>
</gene>
<proteinExistence type="predicted"/>
<evidence type="ECO:0000313" key="1">
    <source>
        <dbReference type="EMBL" id="KAL1795242.1"/>
    </source>
</evidence>